<evidence type="ECO:0000313" key="2">
    <source>
        <dbReference type="Proteomes" id="UP000613177"/>
    </source>
</evidence>
<comment type="caution">
    <text evidence="1">The sequence shown here is derived from an EMBL/GenBank/DDBJ whole genome shotgun (WGS) entry which is preliminary data.</text>
</comment>
<dbReference type="Proteomes" id="UP000613177">
    <property type="component" value="Unassembled WGS sequence"/>
</dbReference>
<sequence>MMQWITESSPNFPTDATWPHTWNILQAGFNDLISSKHIVSSICSTLQNCSKFQAFYKDTDPLVSALYLTTILISVHYVMSEVTKNYSQVDRAWSILPAVYAWHFTIHDYVLHKSFHPRLLTASVLISIWGTRLTYNFARYPYLLEKLGAPLMALLNLFFIAPFQDYLLLLMVTPLYMTNLLTSVTETRALRTLDYVAVVSHLTLLIIETIADEQQYVFQTEKHALLKHLKPAQLIGDYKLGFLWHSGLFQYSRHANFFAEMSMWWVIYLFSVSAVQEATGTNDCSTFINWTVAGPVVLTGLFQGSTWLTEKISYEKYPEYLKYRQSVNRFIPWFPSNPNKQSHTKKEL</sequence>
<reference evidence="1" key="1">
    <citation type="submission" date="2021-01" db="EMBL/GenBank/DDBJ databases">
        <title>Metabolic potential, ecology and presence of endohyphal bacteria is reflected in genomic diversity of Mucoromycotina.</title>
        <authorList>
            <person name="Muszewska A."/>
            <person name="Okrasinska A."/>
            <person name="Steczkiewicz K."/>
            <person name="Drgas O."/>
            <person name="Orlowska M."/>
            <person name="Perlinska-Lenart U."/>
            <person name="Aleksandrzak-Piekarczyk T."/>
            <person name="Szatraj K."/>
            <person name="Zielenkiewicz U."/>
            <person name="Pilsyk S."/>
            <person name="Malc E."/>
            <person name="Mieczkowski P."/>
            <person name="Kruszewska J.S."/>
            <person name="Biernat P."/>
            <person name="Pawlowska J."/>
        </authorList>
    </citation>
    <scope>NUCLEOTIDE SEQUENCE</scope>
    <source>
        <strain evidence="1">WA0000018081</strain>
    </source>
</reference>
<dbReference type="InterPro" id="IPR010721">
    <property type="entry name" value="UstE-like"/>
</dbReference>
<dbReference type="AlphaFoldDB" id="A0A8H7SPY0"/>
<dbReference type="GO" id="GO:0016020">
    <property type="term" value="C:membrane"/>
    <property type="evidence" value="ECO:0007669"/>
    <property type="project" value="TreeGrafter"/>
</dbReference>
<name>A0A8H7SPY0_9FUNG</name>
<dbReference type="Gene3D" id="1.20.120.1630">
    <property type="match status" value="1"/>
</dbReference>
<gene>
    <name evidence="1" type="ORF">INT48_001054</name>
</gene>
<proteinExistence type="predicted"/>
<evidence type="ECO:0000313" key="1">
    <source>
        <dbReference type="EMBL" id="KAG2232991.1"/>
    </source>
</evidence>
<accession>A0A8H7SPY0</accession>
<organism evidence="1 2">
    <name type="scientific">Thamnidium elegans</name>
    <dbReference type="NCBI Taxonomy" id="101142"/>
    <lineage>
        <taxon>Eukaryota</taxon>
        <taxon>Fungi</taxon>
        <taxon>Fungi incertae sedis</taxon>
        <taxon>Mucoromycota</taxon>
        <taxon>Mucoromycotina</taxon>
        <taxon>Mucoromycetes</taxon>
        <taxon>Mucorales</taxon>
        <taxon>Mucorineae</taxon>
        <taxon>Mucoraceae</taxon>
        <taxon>Thamnidium</taxon>
    </lineage>
</organism>
<evidence type="ECO:0008006" key="3">
    <source>
        <dbReference type="Google" id="ProtNLM"/>
    </source>
</evidence>
<dbReference type="PANTHER" id="PTHR32251">
    <property type="entry name" value="3-OXO-5-ALPHA-STEROID 4-DEHYDROGENASE"/>
    <property type="match status" value="1"/>
</dbReference>
<dbReference type="PANTHER" id="PTHR32251:SF23">
    <property type="entry name" value="3-OXO-5-ALPHA-STEROID 4-DEHYDROGENASE (DUF1295)"/>
    <property type="match status" value="1"/>
</dbReference>
<protein>
    <recommendedName>
        <fullName evidence="3">Steroid 5-alpha reductase C-terminal domain-containing protein</fullName>
    </recommendedName>
</protein>
<dbReference type="Pfam" id="PF06966">
    <property type="entry name" value="DUF1295"/>
    <property type="match status" value="1"/>
</dbReference>
<dbReference type="EMBL" id="JAEPRE010000093">
    <property type="protein sequence ID" value="KAG2232991.1"/>
    <property type="molecule type" value="Genomic_DNA"/>
</dbReference>
<keyword evidence="2" id="KW-1185">Reference proteome</keyword>